<dbReference type="AlphaFoldDB" id="A0AAD5XXR9"/>
<dbReference type="EMBL" id="JADGJW010000093">
    <property type="protein sequence ID" value="KAJ3224437.1"/>
    <property type="molecule type" value="Genomic_DNA"/>
</dbReference>
<gene>
    <name evidence="2" type="ORF">HK099_008457</name>
</gene>
<evidence type="ECO:0000313" key="3">
    <source>
        <dbReference type="Proteomes" id="UP001211065"/>
    </source>
</evidence>
<feature type="coiled-coil region" evidence="1">
    <location>
        <begin position="129"/>
        <end position="156"/>
    </location>
</feature>
<feature type="coiled-coil region" evidence="1">
    <location>
        <begin position="44"/>
        <end position="85"/>
    </location>
</feature>
<accession>A0AAD5XXR9</accession>
<keyword evidence="1" id="KW-0175">Coiled coil</keyword>
<keyword evidence="3" id="KW-1185">Reference proteome</keyword>
<proteinExistence type="predicted"/>
<organism evidence="2 3">
    <name type="scientific">Clydaea vesicula</name>
    <dbReference type="NCBI Taxonomy" id="447962"/>
    <lineage>
        <taxon>Eukaryota</taxon>
        <taxon>Fungi</taxon>
        <taxon>Fungi incertae sedis</taxon>
        <taxon>Chytridiomycota</taxon>
        <taxon>Chytridiomycota incertae sedis</taxon>
        <taxon>Chytridiomycetes</taxon>
        <taxon>Lobulomycetales</taxon>
        <taxon>Lobulomycetaceae</taxon>
        <taxon>Clydaea</taxon>
    </lineage>
</organism>
<reference evidence="2" key="1">
    <citation type="submission" date="2020-05" db="EMBL/GenBank/DDBJ databases">
        <title>Phylogenomic resolution of chytrid fungi.</title>
        <authorList>
            <person name="Stajich J.E."/>
            <person name="Amses K."/>
            <person name="Simmons R."/>
            <person name="Seto K."/>
            <person name="Myers J."/>
            <person name="Bonds A."/>
            <person name="Quandt C.A."/>
            <person name="Barry K."/>
            <person name="Liu P."/>
            <person name="Grigoriev I."/>
            <person name="Longcore J.E."/>
            <person name="James T.Y."/>
        </authorList>
    </citation>
    <scope>NUCLEOTIDE SEQUENCE</scope>
    <source>
        <strain evidence="2">JEL0476</strain>
    </source>
</reference>
<name>A0AAD5XXR9_9FUNG</name>
<sequence>MHVLNARRKGRALPIGIPLSVKESFLKEESRPTLYTRPIKGSSSNLTFKNVKELERELEELTNDVELLNEEKFNLQKTLKDLETTQMELQQVTEFKKKQVKVFKLELSKFNNENFKNSDSASPQFKNLLNSLLSERQILEKKKMELKRNLESVNREIESV</sequence>
<evidence type="ECO:0000313" key="2">
    <source>
        <dbReference type="EMBL" id="KAJ3224437.1"/>
    </source>
</evidence>
<evidence type="ECO:0000256" key="1">
    <source>
        <dbReference type="SAM" id="Coils"/>
    </source>
</evidence>
<dbReference type="Proteomes" id="UP001211065">
    <property type="component" value="Unassembled WGS sequence"/>
</dbReference>
<protein>
    <submittedName>
        <fullName evidence="2">Uncharacterized protein</fullName>
    </submittedName>
</protein>
<comment type="caution">
    <text evidence="2">The sequence shown here is derived from an EMBL/GenBank/DDBJ whole genome shotgun (WGS) entry which is preliminary data.</text>
</comment>